<dbReference type="GO" id="GO:0016020">
    <property type="term" value="C:membrane"/>
    <property type="evidence" value="ECO:0007669"/>
    <property type="project" value="TreeGrafter"/>
</dbReference>
<dbReference type="PANTHER" id="PTHR22727">
    <property type="entry name" value="PROTEIN CBG13728"/>
    <property type="match status" value="1"/>
</dbReference>
<dbReference type="SMART" id="SM01411">
    <property type="entry name" value="Ephrin_rec_like"/>
    <property type="match status" value="3"/>
</dbReference>
<evidence type="ECO:0000256" key="3">
    <source>
        <dbReference type="SAM" id="SignalP"/>
    </source>
</evidence>
<dbReference type="EMBL" id="CAADRA010006399">
    <property type="protein sequence ID" value="VFT94903.1"/>
    <property type="molecule type" value="Genomic_DNA"/>
</dbReference>
<dbReference type="InterPro" id="IPR009011">
    <property type="entry name" value="Man6P_isomerase_rcpt-bd_dom_sf"/>
</dbReference>
<evidence type="ECO:0000256" key="1">
    <source>
        <dbReference type="SAM" id="MobiDB-lite"/>
    </source>
</evidence>
<reference evidence="4" key="2">
    <citation type="submission" date="2019-06" db="EMBL/GenBank/DDBJ databases">
        <title>Genomics analysis of Aphanomyces spp. identifies a new class of oomycete effector associated with host adaptation.</title>
        <authorList>
            <person name="Gaulin E."/>
        </authorList>
    </citation>
    <scope>NUCLEOTIDE SEQUENCE</scope>
    <source>
        <strain evidence="4">CBS 578.67</strain>
    </source>
</reference>
<accession>A0A485L9C3</accession>
<feature type="region of interest" description="Disordered" evidence="1">
    <location>
        <begin position="998"/>
        <end position="1025"/>
    </location>
</feature>
<dbReference type="OrthoDB" id="439917at2759"/>
<feature type="signal peptide" evidence="3">
    <location>
        <begin position="1"/>
        <end position="17"/>
    </location>
</feature>
<keyword evidence="2" id="KW-0812">Transmembrane</keyword>
<feature type="compositionally biased region" description="Acidic residues" evidence="1">
    <location>
        <begin position="1004"/>
        <end position="1015"/>
    </location>
</feature>
<feature type="transmembrane region" description="Helical" evidence="2">
    <location>
        <begin position="928"/>
        <end position="953"/>
    </location>
</feature>
<organism evidence="5 6">
    <name type="scientific">Aphanomyces stellatus</name>
    <dbReference type="NCBI Taxonomy" id="120398"/>
    <lineage>
        <taxon>Eukaryota</taxon>
        <taxon>Sar</taxon>
        <taxon>Stramenopiles</taxon>
        <taxon>Oomycota</taxon>
        <taxon>Saprolegniomycetes</taxon>
        <taxon>Saprolegniales</taxon>
        <taxon>Verrucalvaceae</taxon>
        <taxon>Aphanomyces</taxon>
    </lineage>
</organism>
<keyword evidence="3" id="KW-0732">Signal</keyword>
<protein>
    <submittedName>
        <fullName evidence="5">Aste57867_18165 protein</fullName>
    </submittedName>
</protein>
<dbReference type="EMBL" id="VJMH01006378">
    <property type="protein sequence ID" value="KAF0690433.1"/>
    <property type="molecule type" value="Genomic_DNA"/>
</dbReference>
<dbReference type="SUPFAM" id="SSF57184">
    <property type="entry name" value="Growth factor receptor domain"/>
    <property type="match status" value="1"/>
</dbReference>
<dbReference type="InterPro" id="IPR009030">
    <property type="entry name" value="Growth_fac_rcpt_cys_sf"/>
</dbReference>
<dbReference type="SUPFAM" id="SSF50911">
    <property type="entry name" value="Mannose 6-phosphate receptor domain"/>
    <property type="match status" value="1"/>
</dbReference>
<name>A0A485L9C3_9STRA</name>
<evidence type="ECO:0000313" key="6">
    <source>
        <dbReference type="Proteomes" id="UP000332933"/>
    </source>
</evidence>
<keyword evidence="2" id="KW-0472">Membrane</keyword>
<sequence>MLRPASLLGFLVGMAAAGLAPSGLNYGFTDCTNNLRTLFFYSPTTQSCTVNSTFSLPPPVPNLDCTVSCRRGQFLGADFTNPSAPVSGCEKCPFGSYSLGGGKLYSAMMKTWQPLAPLPPVFDSQCYARDVTSGNWVANCMPWTVDPSGGWIMSGNNSKILANYNADRLYSLLRLVATYVRPGNITFQYRVDAEPTYDGVTFMIDGVVAMMPVATTNGWSEMNFPVNAGSHVFVWKYIKNDQVDWGADQAAIRTIELTGTSYSDTACMPCGGDLTRRNRFQCRLCDANQYAASTDPTQPFTCNPCPANTYAPPGSFGVAACNPSRPCGMQDLAVFYTPCQLNVRNVSRVWAQPMTCNASLADPSVYPMNDTNIECGDCTDGYYPDSNGVCQTCPDGQVINASGSWSYSMTSSDSENATSVVSTGENAVISLCTKCPAGTIMVRSQIYGTITRRGWSLWPAIVDNGTAVRNGWKLTEPGITRDATLSPLWLPSTSLLFNTTQLNRGQLEINYTLSGIPAVGSGDSASLSLFVNDAPISLPHVADNGTFYVEIPTPLRLDGNNTLAVNFVWTTSSAAVDKVANFLLRSIEIIGTSTGGSGLCDSCPTGYAPNANQSSCTMCPAGTAATVQSDGGLACTTCPANTFAYAGSALCTPCGTNTFSVAGSTVCQTKQLLIDSTTSLMYNLTALQAMVDPLVDLDVNSGFLPATPITVTAPFALNSQTAMAFGIFRPVVANVPPQYIIGASQLNNTATLQVGSPQSYAVGLAMANARDAGSNFLYNANNFGLVQCTIPPRFNLFNAGGKIDISVLPAPGIRATYSLGSLCNASATLSAAFYTTTVDYLCDPAQTGPTKPVLVGSTSCNTQLTWTTAAACPLCTQSLFTPTKSACNLLGNQTITMVPSVPCVGGSQPTQIVTVQTCASFTLNQQTAGIAAGVVFLIIVLIFGLIVGLIIVYRKYKATLVEFLYLKGQANNHELLESGSTRSADGAFEFQQKPNTVVSPEASGVDEEKDEEEDVDIKPKANVVM</sequence>
<evidence type="ECO:0000313" key="5">
    <source>
        <dbReference type="EMBL" id="VFT94903.1"/>
    </source>
</evidence>
<dbReference type="Gene3D" id="2.10.220.10">
    <property type="entry name" value="Hormone Receptor, Insulin-like Growth Factor Receptor 1, Chain A, domain 2"/>
    <property type="match status" value="1"/>
</dbReference>
<reference evidence="5 6" key="1">
    <citation type="submission" date="2019-03" db="EMBL/GenBank/DDBJ databases">
        <authorList>
            <person name="Gaulin E."/>
            <person name="Dumas B."/>
        </authorList>
    </citation>
    <scope>NUCLEOTIDE SEQUENCE [LARGE SCALE GENOMIC DNA]</scope>
    <source>
        <strain evidence="5">CBS 568.67</strain>
    </source>
</reference>
<feature type="chain" id="PRO_5036116392" evidence="3">
    <location>
        <begin position="18"/>
        <end position="1025"/>
    </location>
</feature>
<gene>
    <name evidence="5" type="primary">Aste57867_18165</name>
    <name evidence="4" type="ORF">As57867_018103</name>
    <name evidence="5" type="ORF">ASTE57867_18165</name>
</gene>
<evidence type="ECO:0000256" key="2">
    <source>
        <dbReference type="SAM" id="Phobius"/>
    </source>
</evidence>
<evidence type="ECO:0000313" key="4">
    <source>
        <dbReference type="EMBL" id="KAF0690433.1"/>
    </source>
</evidence>
<dbReference type="Proteomes" id="UP000332933">
    <property type="component" value="Unassembled WGS sequence"/>
</dbReference>
<dbReference type="AlphaFoldDB" id="A0A485L9C3"/>
<keyword evidence="6" id="KW-1185">Reference proteome</keyword>
<proteinExistence type="predicted"/>
<keyword evidence="2" id="KW-1133">Transmembrane helix</keyword>
<dbReference type="Gene3D" id="2.70.130.10">
    <property type="entry name" value="Mannose-6-phosphate receptor binding domain"/>
    <property type="match status" value="1"/>
</dbReference>
<dbReference type="InterPro" id="IPR039181">
    <property type="entry name" value="Elapor1/2"/>
</dbReference>
<dbReference type="PANTHER" id="PTHR22727:SF15">
    <property type="entry name" value="MRH DOMAIN-CONTAINING PROTEIN"/>
    <property type="match status" value="1"/>
</dbReference>